<keyword evidence="4 7" id="KW-1133">Transmembrane helix</keyword>
<dbReference type="PANTHER" id="PTHR47089:SF1">
    <property type="entry name" value="GUANOSINE ABC TRANSPORTER PERMEASE PROTEIN NUPP"/>
    <property type="match status" value="1"/>
</dbReference>
<dbReference type="AlphaFoldDB" id="A0A5C4L874"/>
<evidence type="ECO:0000256" key="3">
    <source>
        <dbReference type="ARBA" id="ARBA00022692"/>
    </source>
</evidence>
<keyword evidence="2" id="KW-1003">Cell membrane</keyword>
<protein>
    <submittedName>
        <fullName evidence="8">ABC transporter permease</fullName>
    </submittedName>
</protein>
<organism evidence="8 9">
    <name type="scientific">Methylobacterium terricola</name>
    <dbReference type="NCBI Taxonomy" id="2583531"/>
    <lineage>
        <taxon>Bacteria</taxon>
        <taxon>Pseudomonadati</taxon>
        <taxon>Pseudomonadota</taxon>
        <taxon>Alphaproteobacteria</taxon>
        <taxon>Hyphomicrobiales</taxon>
        <taxon>Methylobacteriaceae</taxon>
        <taxon>Methylobacterium</taxon>
    </lineage>
</organism>
<keyword evidence="5 7" id="KW-0472">Membrane</keyword>
<feature type="transmembrane region" description="Helical" evidence="7">
    <location>
        <begin position="364"/>
        <end position="384"/>
    </location>
</feature>
<comment type="subcellular location">
    <subcellularLocation>
        <location evidence="1">Cell membrane</location>
        <topology evidence="1">Multi-pass membrane protein</topology>
    </subcellularLocation>
</comment>
<dbReference type="CDD" id="cd06580">
    <property type="entry name" value="TM_PBP1_transp_TpRbsC_like"/>
    <property type="match status" value="1"/>
</dbReference>
<feature type="transmembrane region" description="Helical" evidence="7">
    <location>
        <begin position="58"/>
        <end position="79"/>
    </location>
</feature>
<evidence type="ECO:0000256" key="6">
    <source>
        <dbReference type="SAM" id="MobiDB-lite"/>
    </source>
</evidence>
<evidence type="ECO:0000313" key="8">
    <source>
        <dbReference type="EMBL" id="TNC08360.1"/>
    </source>
</evidence>
<feature type="transmembrane region" description="Helical" evidence="7">
    <location>
        <begin position="157"/>
        <end position="178"/>
    </location>
</feature>
<evidence type="ECO:0000313" key="9">
    <source>
        <dbReference type="Proteomes" id="UP000305267"/>
    </source>
</evidence>
<sequence length="396" mass="40926">MPDDRHAHPGDERWARRPRPGDRSNEPRRDRALHDGGGGFVMRVRLEPRLTDPSLPAYALRVALGIGLALALSAGLLALSDHPPASVLDSLLRGAFGSWTAVQSTLTKAVPIGLCAVGIALASRANLTNIGAEGQFFFGAFAATGVGLSLPEETSHPVAVALVLGAGVFGGAAWAALAAIPRALLGMSEILTTLMLNYICLLWINFLVRGPWADPLTFSFPYSPPILDAGQLGPVSGAIQGGFPFLLIAIALLAVIDAGTRWGYELRVAGDAPEAARYGGINAAWIVISGLCASGALAGLAGAIEISATTGRLQTGLSPGYGFMGVLVAWLAGGRPLPILLVSILYAGLLNGGFSLQIAHIPGAISTILQATILVCILGAGSLARYRIRLVRNAAA</sequence>
<accession>A0A5C4L874</accession>
<feature type="transmembrane region" description="Helical" evidence="7">
    <location>
        <begin position="190"/>
        <end position="208"/>
    </location>
</feature>
<dbReference type="EMBL" id="VDDA01000024">
    <property type="protein sequence ID" value="TNC08360.1"/>
    <property type="molecule type" value="Genomic_DNA"/>
</dbReference>
<feature type="transmembrane region" description="Helical" evidence="7">
    <location>
        <begin position="339"/>
        <end position="358"/>
    </location>
</feature>
<evidence type="ECO:0000256" key="2">
    <source>
        <dbReference type="ARBA" id="ARBA00022475"/>
    </source>
</evidence>
<name>A0A5C4L874_9HYPH</name>
<evidence type="ECO:0000256" key="7">
    <source>
        <dbReference type="SAM" id="Phobius"/>
    </source>
</evidence>
<gene>
    <name evidence="8" type="ORF">FF100_29615</name>
</gene>
<feature type="transmembrane region" description="Helical" evidence="7">
    <location>
        <begin position="283"/>
        <end position="304"/>
    </location>
</feature>
<feature type="transmembrane region" description="Helical" evidence="7">
    <location>
        <begin position="316"/>
        <end position="332"/>
    </location>
</feature>
<dbReference type="Pfam" id="PF02653">
    <property type="entry name" value="BPD_transp_2"/>
    <property type="match status" value="1"/>
</dbReference>
<feature type="region of interest" description="Disordered" evidence="6">
    <location>
        <begin position="1"/>
        <end position="36"/>
    </location>
</feature>
<evidence type="ECO:0000256" key="1">
    <source>
        <dbReference type="ARBA" id="ARBA00004651"/>
    </source>
</evidence>
<feature type="transmembrane region" description="Helical" evidence="7">
    <location>
        <begin position="134"/>
        <end position="151"/>
    </location>
</feature>
<keyword evidence="3 7" id="KW-0812">Transmembrane</keyword>
<dbReference type="PANTHER" id="PTHR47089">
    <property type="entry name" value="ABC TRANSPORTER, PERMEASE PROTEIN"/>
    <property type="match status" value="1"/>
</dbReference>
<keyword evidence="9" id="KW-1185">Reference proteome</keyword>
<feature type="transmembrane region" description="Helical" evidence="7">
    <location>
        <begin position="99"/>
        <end position="122"/>
    </location>
</feature>
<evidence type="ECO:0000256" key="5">
    <source>
        <dbReference type="ARBA" id="ARBA00023136"/>
    </source>
</evidence>
<feature type="compositionally biased region" description="Basic and acidic residues" evidence="6">
    <location>
        <begin position="1"/>
        <end position="34"/>
    </location>
</feature>
<feature type="transmembrane region" description="Helical" evidence="7">
    <location>
        <begin position="242"/>
        <end position="262"/>
    </location>
</feature>
<dbReference type="InterPro" id="IPR001851">
    <property type="entry name" value="ABC_transp_permease"/>
</dbReference>
<comment type="caution">
    <text evidence="8">The sequence shown here is derived from an EMBL/GenBank/DDBJ whole genome shotgun (WGS) entry which is preliminary data.</text>
</comment>
<dbReference type="OrthoDB" id="9809785at2"/>
<dbReference type="Proteomes" id="UP000305267">
    <property type="component" value="Unassembled WGS sequence"/>
</dbReference>
<dbReference type="GO" id="GO:0022857">
    <property type="term" value="F:transmembrane transporter activity"/>
    <property type="evidence" value="ECO:0007669"/>
    <property type="project" value="InterPro"/>
</dbReference>
<proteinExistence type="predicted"/>
<evidence type="ECO:0000256" key="4">
    <source>
        <dbReference type="ARBA" id="ARBA00022989"/>
    </source>
</evidence>
<dbReference type="GO" id="GO:0005886">
    <property type="term" value="C:plasma membrane"/>
    <property type="evidence" value="ECO:0007669"/>
    <property type="project" value="UniProtKB-SubCell"/>
</dbReference>
<reference evidence="8 9" key="1">
    <citation type="submission" date="2019-06" db="EMBL/GenBank/DDBJ databases">
        <title>Genome of Methylobacterium sp. 17Sr1-39.</title>
        <authorList>
            <person name="Seo T."/>
        </authorList>
    </citation>
    <scope>NUCLEOTIDE SEQUENCE [LARGE SCALE GENOMIC DNA]</scope>
    <source>
        <strain evidence="8 9">17Sr1-39</strain>
    </source>
</reference>